<reference evidence="1 2" key="1">
    <citation type="submission" date="2021-05" db="EMBL/GenBank/DDBJ databases">
        <title>A Polyphasic approach of four new species of the genus Ohtaekwangia: Ohtaekwangia histidinii sp. nov., Ohtaekwangia cretensis sp. nov., Ohtaekwangia indiensis sp. nov., Ohtaekwangia reichenbachii sp. nov. from diverse environment.</title>
        <authorList>
            <person name="Octaviana S."/>
        </authorList>
    </citation>
    <scope>NUCLEOTIDE SEQUENCE [LARGE SCALE GENOMIC DNA]</scope>
    <source>
        <strain evidence="1 2">PWU20</strain>
    </source>
</reference>
<evidence type="ECO:0000313" key="1">
    <source>
        <dbReference type="EMBL" id="MBT1706504.1"/>
    </source>
</evidence>
<keyword evidence="2" id="KW-1185">Reference proteome</keyword>
<comment type="caution">
    <text evidence="1">The sequence shown here is derived from an EMBL/GenBank/DDBJ whole genome shotgun (WGS) entry which is preliminary data.</text>
</comment>
<evidence type="ECO:0000313" key="2">
    <source>
        <dbReference type="Proteomes" id="UP000772618"/>
    </source>
</evidence>
<dbReference type="EMBL" id="JAHESD010000127">
    <property type="protein sequence ID" value="MBT1706504.1"/>
    <property type="molecule type" value="Genomic_DNA"/>
</dbReference>
<accession>A0ABS5W0L0</accession>
<name>A0ABS5W0L0_9BACT</name>
<sequence>MDKTFWHRLFESHQVCPSCPSPAEVTAFFDDLLGILFADFTPLSFTTREEFEAHVLKLRTELERILQSSGAYGKKTKES</sequence>
<protein>
    <submittedName>
        <fullName evidence="1">Uncharacterized protein</fullName>
    </submittedName>
</protein>
<dbReference type="Proteomes" id="UP000772618">
    <property type="component" value="Unassembled WGS sequence"/>
</dbReference>
<gene>
    <name evidence="1" type="ORF">KK060_24740</name>
</gene>
<feature type="non-terminal residue" evidence="1">
    <location>
        <position position="79"/>
    </location>
</feature>
<organism evidence="1 2">
    <name type="scientific">Chryseosolibacter indicus</name>
    <dbReference type="NCBI Taxonomy" id="2782351"/>
    <lineage>
        <taxon>Bacteria</taxon>
        <taxon>Pseudomonadati</taxon>
        <taxon>Bacteroidota</taxon>
        <taxon>Cytophagia</taxon>
        <taxon>Cytophagales</taxon>
        <taxon>Chryseotaleaceae</taxon>
        <taxon>Chryseosolibacter</taxon>
    </lineage>
</organism>
<proteinExistence type="predicted"/>